<feature type="transmembrane region" description="Helical" evidence="1">
    <location>
        <begin position="39"/>
        <end position="63"/>
    </location>
</feature>
<evidence type="ECO:0000256" key="1">
    <source>
        <dbReference type="SAM" id="Phobius"/>
    </source>
</evidence>
<evidence type="ECO:0000313" key="2">
    <source>
        <dbReference type="EMBL" id="AIA64650.1"/>
    </source>
</evidence>
<accession>A0A060ACK4</accession>
<sequence>MEHIYFYLLWVLFSVVGIWRMLSLMSVSGRVGNDDRVMLLFMLTPACFLMTPVLLFVELMFWVGRKIDKFRESPRYVTWKIQRQIRKRRRGPLVRVVEHLHNKRKEKTREEDVPEV</sequence>
<evidence type="ECO:0000313" key="3">
    <source>
        <dbReference type="Proteomes" id="UP000026984"/>
    </source>
</evidence>
<dbReference type="EMBL" id="KC954774">
    <property type="protein sequence ID" value="AIA64650.1"/>
    <property type="molecule type" value="Genomic_DNA"/>
</dbReference>
<feature type="transmembrane region" description="Helical" evidence="1">
    <location>
        <begin position="7"/>
        <end position="27"/>
    </location>
</feature>
<dbReference type="GeneID" id="19686871"/>
<keyword evidence="3" id="KW-1185">Reference proteome</keyword>
<dbReference type="Proteomes" id="UP000026984">
    <property type="component" value="Segment"/>
</dbReference>
<organism evidence="2 3">
    <name type="scientific">Cronobacter phage CR8</name>
    <dbReference type="NCBI Taxonomy" id="1327934"/>
    <lineage>
        <taxon>Viruses</taxon>
        <taxon>Duplodnaviria</taxon>
        <taxon>Heunggongvirae</taxon>
        <taxon>Uroviricota</taxon>
        <taxon>Caudoviricetes</taxon>
        <taxon>Vequintavirinae</taxon>
        <taxon>Certrevirus</taxon>
        <taxon>Certrevirus CR8</taxon>
    </lineage>
</organism>
<name>A0A060ACK4_9CAUD</name>
<proteinExistence type="predicted"/>
<dbReference type="RefSeq" id="YP_009042357.1">
    <property type="nucleotide sequence ID" value="NC_024354.1"/>
</dbReference>
<keyword evidence="1" id="KW-0812">Transmembrane</keyword>
<reference evidence="2 3" key="1">
    <citation type="submission" date="2013-04" db="EMBL/GenBank/DDBJ databases">
        <title>Complete Genome Sequence of Cronobacter sakazakii Bacteriophage CR8.</title>
        <authorList>
            <person name="Kim Y."/>
            <person name="Shin H."/>
            <person name="Ryu S."/>
        </authorList>
    </citation>
    <scope>NUCLEOTIDE SEQUENCE [LARGE SCALE GENOMIC DNA]</scope>
</reference>
<protein>
    <submittedName>
        <fullName evidence="2">Uncharacterized protein</fullName>
    </submittedName>
</protein>
<dbReference type="KEGG" id="vg:19686871"/>
<gene>
    <name evidence="2" type="ORF">CR8_120</name>
</gene>
<keyword evidence="1" id="KW-0472">Membrane</keyword>
<keyword evidence="1" id="KW-1133">Transmembrane helix</keyword>